<sequence length="125" mass="14006">MQLLRGAPHDRPAAAGPHAGAVFRDHYENVHIPLMRNLTGDTFPLSHERHYVRRDGEGDDGHFPEAVLAGTSQAAVDYDAVAVLTYRDKAHFDTNWAFFEDPETSKIIAADEAKFSEWTRGVFLQ</sequence>
<dbReference type="InterPro" id="IPR009799">
    <property type="entry name" value="EthD_dom"/>
</dbReference>
<dbReference type="EMBL" id="JAQQWK010000003">
    <property type="protein sequence ID" value="KAK8044545.1"/>
    <property type="molecule type" value="Genomic_DNA"/>
</dbReference>
<evidence type="ECO:0000259" key="2">
    <source>
        <dbReference type="Pfam" id="PF07110"/>
    </source>
</evidence>
<dbReference type="Pfam" id="PF07110">
    <property type="entry name" value="EthD"/>
    <property type="match status" value="1"/>
</dbReference>
<keyword evidence="4" id="KW-1185">Reference proteome</keyword>
<accession>A0ABR1TD36</accession>
<evidence type="ECO:0000313" key="3">
    <source>
        <dbReference type="EMBL" id="KAK8044545.1"/>
    </source>
</evidence>
<name>A0ABR1TD36_9PEZI</name>
<dbReference type="SUPFAM" id="SSF54909">
    <property type="entry name" value="Dimeric alpha+beta barrel"/>
    <property type="match status" value="1"/>
</dbReference>
<comment type="caution">
    <text evidence="3">The sequence shown here is derived from an EMBL/GenBank/DDBJ whole genome shotgun (WGS) entry which is preliminary data.</text>
</comment>
<proteinExistence type="inferred from homology"/>
<dbReference type="Gene3D" id="3.30.70.100">
    <property type="match status" value="1"/>
</dbReference>
<evidence type="ECO:0000313" key="4">
    <source>
        <dbReference type="Proteomes" id="UP001444661"/>
    </source>
</evidence>
<comment type="similarity">
    <text evidence="1">Belongs to the tpcK family.</text>
</comment>
<gene>
    <name evidence="3" type="ORF">PG993_004569</name>
</gene>
<evidence type="ECO:0000256" key="1">
    <source>
        <dbReference type="ARBA" id="ARBA00005986"/>
    </source>
</evidence>
<reference evidence="3 4" key="1">
    <citation type="submission" date="2023-01" db="EMBL/GenBank/DDBJ databases">
        <title>Analysis of 21 Apiospora genomes using comparative genomics revels a genus with tremendous synthesis potential of carbohydrate active enzymes and secondary metabolites.</title>
        <authorList>
            <person name="Sorensen T."/>
        </authorList>
    </citation>
    <scope>NUCLEOTIDE SEQUENCE [LARGE SCALE GENOMIC DNA]</scope>
    <source>
        <strain evidence="3 4">CBS 33761</strain>
    </source>
</reference>
<organism evidence="3 4">
    <name type="scientific">Apiospora rasikravindrae</name>
    <dbReference type="NCBI Taxonomy" id="990691"/>
    <lineage>
        <taxon>Eukaryota</taxon>
        <taxon>Fungi</taxon>
        <taxon>Dikarya</taxon>
        <taxon>Ascomycota</taxon>
        <taxon>Pezizomycotina</taxon>
        <taxon>Sordariomycetes</taxon>
        <taxon>Xylariomycetidae</taxon>
        <taxon>Amphisphaeriales</taxon>
        <taxon>Apiosporaceae</taxon>
        <taxon>Apiospora</taxon>
    </lineage>
</organism>
<feature type="domain" description="EthD" evidence="2">
    <location>
        <begin position="23"/>
        <end position="116"/>
    </location>
</feature>
<dbReference type="InterPro" id="IPR011008">
    <property type="entry name" value="Dimeric_a/b-barrel"/>
</dbReference>
<dbReference type="Proteomes" id="UP001444661">
    <property type="component" value="Unassembled WGS sequence"/>
</dbReference>
<protein>
    <recommendedName>
        <fullName evidence="2">EthD domain-containing protein</fullName>
    </recommendedName>
</protein>